<evidence type="ECO:0000259" key="3">
    <source>
        <dbReference type="PROSITE" id="PS51186"/>
    </source>
</evidence>
<evidence type="ECO:0000313" key="5">
    <source>
        <dbReference type="Proteomes" id="UP001500665"/>
    </source>
</evidence>
<dbReference type="Proteomes" id="UP001500665">
    <property type="component" value="Unassembled WGS sequence"/>
</dbReference>
<comment type="caution">
    <text evidence="4">The sequence shown here is derived from an EMBL/GenBank/DDBJ whole genome shotgun (WGS) entry which is preliminary data.</text>
</comment>
<keyword evidence="2" id="KW-0012">Acyltransferase</keyword>
<evidence type="ECO:0000256" key="1">
    <source>
        <dbReference type="ARBA" id="ARBA00022679"/>
    </source>
</evidence>
<dbReference type="PROSITE" id="PS51186">
    <property type="entry name" value="GNAT"/>
    <property type="match status" value="1"/>
</dbReference>
<gene>
    <name evidence="4" type="ORF">GCM10009550_36860</name>
</gene>
<evidence type="ECO:0000256" key="2">
    <source>
        <dbReference type="ARBA" id="ARBA00023315"/>
    </source>
</evidence>
<dbReference type="InterPro" id="IPR016181">
    <property type="entry name" value="Acyl_CoA_acyltransferase"/>
</dbReference>
<dbReference type="InterPro" id="IPR000182">
    <property type="entry name" value="GNAT_dom"/>
</dbReference>
<organism evidence="4 5">
    <name type="scientific">Actinocorallia libanotica</name>
    <dbReference type="NCBI Taxonomy" id="46162"/>
    <lineage>
        <taxon>Bacteria</taxon>
        <taxon>Bacillati</taxon>
        <taxon>Actinomycetota</taxon>
        <taxon>Actinomycetes</taxon>
        <taxon>Streptosporangiales</taxon>
        <taxon>Thermomonosporaceae</taxon>
        <taxon>Actinocorallia</taxon>
    </lineage>
</organism>
<keyword evidence="5" id="KW-1185">Reference proteome</keyword>
<evidence type="ECO:0000313" key="4">
    <source>
        <dbReference type="EMBL" id="GAA0954071.1"/>
    </source>
</evidence>
<protein>
    <recommendedName>
        <fullName evidence="3">N-acetyltransferase domain-containing protein</fullName>
    </recommendedName>
</protein>
<keyword evidence="1" id="KW-0808">Transferase</keyword>
<reference evidence="5" key="1">
    <citation type="journal article" date="2019" name="Int. J. Syst. Evol. Microbiol.">
        <title>The Global Catalogue of Microorganisms (GCM) 10K type strain sequencing project: providing services to taxonomists for standard genome sequencing and annotation.</title>
        <authorList>
            <consortium name="The Broad Institute Genomics Platform"/>
            <consortium name="The Broad Institute Genome Sequencing Center for Infectious Disease"/>
            <person name="Wu L."/>
            <person name="Ma J."/>
        </authorList>
    </citation>
    <scope>NUCLEOTIDE SEQUENCE [LARGE SCALE GENOMIC DNA]</scope>
    <source>
        <strain evidence="5">JCM 10696</strain>
    </source>
</reference>
<accession>A0ABP4BS86</accession>
<dbReference type="RefSeq" id="WP_344242073.1">
    <property type="nucleotide sequence ID" value="NZ_BAAAHH010000014.1"/>
</dbReference>
<feature type="domain" description="N-acetyltransferase" evidence="3">
    <location>
        <begin position="2"/>
        <end position="156"/>
    </location>
</feature>
<dbReference type="PANTHER" id="PTHR43877">
    <property type="entry name" value="AMINOALKYLPHOSPHONATE N-ACETYLTRANSFERASE-RELATED-RELATED"/>
    <property type="match status" value="1"/>
</dbReference>
<dbReference type="SUPFAM" id="SSF55729">
    <property type="entry name" value="Acyl-CoA N-acyltransferases (Nat)"/>
    <property type="match status" value="1"/>
</dbReference>
<dbReference type="Pfam" id="PF00583">
    <property type="entry name" value="Acetyltransf_1"/>
    <property type="match status" value="1"/>
</dbReference>
<dbReference type="Gene3D" id="3.40.630.30">
    <property type="match status" value="1"/>
</dbReference>
<dbReference type="InterPro" id="IPR050832">
    <property type="entry name" value="Bact_Acetyltransf"/>
</dbReference>
<sequence length="157" mass="17696">MFTIRPTSRPEIHRVVAIDEHRETARSVTWGNETGRAWHEQAFEDPAQEHLLAEIRAQAVGFAVLSGIGSPRVELRRVALSHEWVGDGLARMLLRALLERAYGQHAAQQVWLHVRSTDEHVLEFYGQEGFVPADERPALHLSPDGSTATLLALTHRR</sequence>
<name>A0ABP4BS86_9ACTN</name>
<proteinExistence type="predicted"/>
<dbReference type="EMBL" id="BAAAHH010000014">
    <property type="protein sequence ID" value="GAA0954071.1"/>
    <property type="molecule type" value="Genomic_DNA"/>
</dbReference>